<dbReference type="InterPro" id="IPR050641">
    <property type="entry name" value="RIFMO-like"/>
</dbReference>
<sequence length="617" mass="68231">MNGTPNSHKTDVLICGSGSAGLMAALWLAKYGVSFRVLERRDGPLVIGQADGVQTRTVEIFESFGISDPLLRESYHMLESSVWAPDPEIPLVAGEAEGGGLKRQQYIVDVNPKISHHPPVVFHQGKIQELIINEMLKHGGPEIEYGYDVKDVDIDAGKAGNPGAYPAKVTAVKDGVEHVFQAKYVLACDGAHSAVRRALGIQMIGDTTDSVWGVMDVYPRTDFPDIRKKIIIQSVAGNLLGIPREGDSLVRFYIELPPNTVPSQVTLKDLHNRVKVLCRPFEIEMPETAWWSAYVIGQRLAETFHVQHRLFLTGDACHTHSPKAGQGMNVSMQDGYNIGWKLGAYLTGQANFDLVKTYVTERQQTATDLIEFDRVWSQIFKTKDTGYTGDGSAASWADYVGKQFLKFGKFTAGQAYKYSRSIIVQPPEGEKAENGVSENTGNTELVVGMRFPSAQVVRNSDARTLQLLSLIKSDRRWRIVVFAGDIQQEGVRSSLQKVAESIGDTIRKFTPEGEDKDSIIEPLLVLKTKRTELEVHQIPEVFKPVTGEHRTRNLHKVFIDDESLTLGHGHAFDKIGVDSNTITTVVVRPDQYISLVSSGEEVGALGSFFSKFMTTRA</sequence>
<feature type="domain" description="FAD-binding" evidence="6">
    <location>
        <begin position="9"/>
        <end position="372"/>
    </location>
</feature>
<dbReference type="InterPro" id="IPR002938">
    <property type="entry name" value="FAD-bd"/>
</dbReference>
<comment type="similarity">
    <text evidence="1">Belongs to the PheA/TfdB FAD monooxygenase family.</text>
</comment>
<proteinExistence type="inferred from homology"/>
<dbReference type="PANTHER" id="PTHR43004:SF10">
    <property type="entry name" value="2-MONOOXYGENASE, PUTATIVE (AFU_ORTHOLOGUE AFUA_6G11480)-RELATED"/>
    <property type="match status" value="1"/>
</dbReference>
<reference evidence="9" key="1">
    <citation type="submission" date="2014-12" db="EMBL/GenBank/DDBJ databases">
        <title>Genome Sequence of Valsa Canker Pathogens Uncovers a Specific Adaption of Colonization on Woody Bark.</title>
        <authorList>
            <person name="Yin Z."/>
            <person name="Liu H."/>
            <person name="Gao X."/>
            <person name="Li Z."/>
            <person name="Song N."/>
            <person name="Ke X."/>
            <person name="Dai Q."/>
            <person name="Wu Y."/>
            <person name="Sun Y."/>
            <person name="Xu J.-R."/>
            <person name="Kang Z.K."/>
            <person name="Wang L."/>
            <person name="Huang L."/>
        </authorList>
    </citation>
    <scope>NUCLEOTIDE SEQUENCE [LARGE SCALE GENOMIC DNA]</scope>
    <source>
        <strain evidence="9">SXYL134</strain>
    </source>
</reference>
<dbReference type="PANTHER" id="PTHR43004">
    <property type="entry name" value="TRK SYSTEM POTASSIUM UPTAKE PROTEIN"/>
    <property type="match status" value="1"/>
</dbReference>
<evidence type="ECO:0000256" key="3">
    <source>
        <dbReference type="ARBA" id="ARBA00022827"/>
    </source>
</evidence>
<dbReference type="PRINTS" id="PR00420">
    <property type="entry name" value="RNGMNOXGNASE"/>
</dbReference>
<keyword evidence="9" id="KW-1185">Reference proteome</keyword>
<keyword evidence="2" id="KW-0285">Flavoprotein</keyword>
<keyword evidence="5" id="KW-1133">Transmembrane helix</keyword>
<protein>
    <submittedName>
        <fullName evidence="8">3-hydroxybenzoate 4-monooxygenase</fullName>
    </submittedName>
</protein>
<dbReference type="SUPFAM" id="SSF52833">
    <property type="entry name" value="Thioredoxin-like"/>
    <property type="match status" value="1"/>
</dbReference>
<dbReference type="InterPro" id="IPR012941">
    <property type="entry name" value="Phe_hydrox_C_dim_dom"/>
</dbReference>
<dbReference type="SUPFAM" id="SSF54373">
    <property type="entry name" value="FAD-linked reductases, C-terminal domain"/>
    <property type="match status" value="1"/>
</dbReference>
<dbReference type="STRING" id="694573.A0A194UXJ8"/>
<keyword evidence="4" id="KW-0560">Oxidoreductase</keyword>
<keyword evidence="5" id="KW-0472">Membrane</keyword>
<dbReference type="GO" id="GO:0071949">
    <property type="term" value="F:FAD binding"/>
    <property type="evidence" value="ECO:0007669"/>
    <property type="project" value="InterPro"/>
</dbReference>
<dbReference type="Pfam" id="PF07976">
    <property type="entry name" value="Phe_hydrox_dim"/>
    <property type="match status" value="1"/>
</dbReference>
<dbReference type="InterPro" id="IPR036188">
    <property type="entry name" value="FAD/NAD-bd_sf"/>
</dbReference>
<feature type="domain" description="Phenol hydroxylase-like C-terminal dimerisation" evidence="7">
    <location>
        <begin position="417"/>
        <end position="615"/>
    </location>
</feature>
<dbReference type="CDD" id="cd02979">
    <property type="entry name" value="PHOX_C"/>
    <property type="match status" value="1"/>
</dbReference>
<evidence type="ECO:0000259" key="7">
    <source>
        <dbReference type="Pfam" id="PF07976"/>
    </source>
</evidence>
<evidence type="ECO:0000259" key="6">
    <source>
        <dbReference type="Pfam" id="PF01494"/>
    </source>
</evidence>
<dbReference type="Gene3D" id="3.30.9.10">
    <property type="entry name" value="D-Amino Acid Oxidase, subunit A, domain 2"/>
    <property type="match status" value="1"/>
</dbReference>
<organism evidence="8 9">
    <name type="scientific">Cytospora mali</name>
    <name type="common">Apple Valsa canker fungus</name>
    <name type="synonym">Valsa mali</name>
    <dbReference type="NCBI Taxonomy" id="578113"/>
    <lineage>
        <taxon>Eukaryota</taxon>
        <taxon>Fungi</taxon>
        <taxon>Dikarya</taxon>
        <taxon>Ascomycota</taxon>
        <taxon>Pezizomycotina</taxon>
        <taxon>Sordariomycetes</taxon>
        <taxon>Sordariomycetidae</taxon>
        <taxon>Diaporthales</taxon>
        <taxon>Cytosporaceae</taxon>
        <taxon>Cytospora</taxon>
    </lineage>
</organism>
<name>A0A194UXJ8_CYTMA</name>
<dbReference type="AlphaFoldDB" id="A0A194UXJ8"/>
<dbReference type="InterPro" id="IPR036249">
    <property type="entry name" value="Thioredoxin-like_sf"/>
</dbReference>
<accession>A0A194UXJ8</accession>
<dbReference type="Gene3D" id="3.40.30.20">
    <property type="match status" value="1"/>
</dbReference>
<gene>
    <name evidence="8" type="ORF">VP1G_03699</name>
</gene>
<dbReference type="GO" id="GO:0016709">
    <property type="term" value="F:oxidoreductase activity, acting on paired donors, with incorporation or reduction of molecular oxygen, NAD(P)H as one donor, and incorporation of one atom of oxygen"/>
    <property type="evidence" value="ECO:0007669"/>
    <property type="project" value="UniProtKB-ARBA"/>
</dbReference>
<evidence type="ECO:0000313" key="9">
    <source>
        <dbReference type="Proteomes" id="UP000078576"/>
    </source>
</evidence>
<feature type="transmembrane region" description="Helical" evidence="5">
    <location>
        <begin position="12"/>
        <end position="29"/>
    </location>
</feature>
<dbReference type="InterPro" id="IPR038220">
    <property type="entry name" value="PHOX_C_sf"/>
</dbReference>
<evidence type="ECO:0000256" key="4">
    <source>
        <dbReference type="ARBA" id="ARBA00023002"/>
    </source>
</evidence>
<keyword evidence="3" id="KW-0274">FAD</keyword>
<dbReference type="OrthoDB" id="1716816at2759"/>
<dbReference type="Pfam" id="PF01494">
    <property type="entry name" value="FAD_binding_3"/>
    <property type="match status" value="1"/>
</dbReference>
<evidence type="ECO:0000313" key="8">
    <source>
        <dbReference type="EMBL" id="KUI56344.1"/>
    </source>
</evidence>
<dbReference type="Gene3D" id="3.50.50.60">
    <property type="entry name" value="FAD/NAD(P)-binding domain"/>
    <property type="match status" value="1"/>
</dbReference>
<dbReference type="EMBL" id="KN714688">
    <property type="protein sequence ID" value="KUI56344.1"/>
    <property type="molecule type" value="Genomic_DNA"/>
</dbReference>
<evidence type="ECO:0000256" key="5">
    <source>
        <dbReference type="SAM" id="Phobius"/>
    </source>
</evidence>
<dbReference type="Proteomes" id="UP000078576">
    <property type="component" value="Unassembled WGS sequence"/>
</dbReference>
<dbReference type="SUPFAM" id="SSF51905">
    <property type="entry name" value="FAD/NAD(P)-binding domain"/>
    <property type="match status" value="1"/>
</dbReference>
<evidence type="ECO:0000256" key="2">
    <source>
        <dbReference type="ARBA" id="ARBA00022630"/>
    </source>
</evidence>
<evidence type="ECO:0000256" key="1">
    <source>
        <dbReference type="ARBA" id="ARBA00007801"/>
    </source>
</evidence>
<keyword evidence="5" id="KW-0812">Transmembrane</keyword>